<name>A0A0L6UZU0_9BASI</name>
<keyword evidence="2" id="KW-1185">Reference proteome</keyword>
<dbReference type="OrthoDB" id="10261556at2759"/>
<dbReference type="Proteomes" id="UP000037035">
    <property type="component" value="Unassembled WGS sequence"/>
</dbReference>
<proteinExistence type="predicted"/>
<dbReference type="VEuPathDB" id="FungiDB:VP01_305g1"/>
<protein>
    <submittedName>
        <fullName evidence="1">Uncharacterized protein</fullName>
    </submittedName>
</protein>
<evidence type="ECO:0000313" key="1">
    <source>
        <dbReference type="EMBL" id="KNZ54053.1"/>
    </source>
</evidence>
<gene>
    <name evidence="1" type="ORF">VP01_305g1</name>
</gene>
<sequence length="226" mass="24848">MSSAFTGSSSHILWEWSCAESAAALPARAEVTKLWRSCGSCELSYEDPTRHTQSQSQAVGWVGGPPNHPVIRTMKATYVSARIQAADDATLKQIVTTRAAEKYNQEPMPLQVECVSNLTGFGKSRVSEIYVDLLTKDRHGKVKGVAVVLNPLVGLGDNEVEEKLAAGSTAMNLTQANFTDQAALDVEVARYNFVYVSPKIFLNNLSFRNIYFSTDFQAKLSLLFFD</sequence>
<dbReference type="EMBL" id="LAVV01008013">
    <property type="protein sequence ID" value="KNZ54053.1"/>
    <property type="molecule type" value="Genomic_DNA"/>
</dbReference>
<comment type="caution">
    <text evidence="1">The sequence shown here is derived from an EMBL/GenBank/DDBJ whole genome shotgun (WGS) entry which is preliminary data.</text>
</comment>
<reference evidence="1 2" key="1">
    <citation type="submission" date="2015-08" db="EMBL/GenBank/DDBJ databases">
        <title>Next Generation Sequencing and Analysis of the Genome of Puccinia sorghi L Schw, the Causal Agent of Maize Common Rust.</title>
        <authorList>
            <person name="Rochi L."/>
            <person name="Burguener G."/>
            <person name="Darino M."/>
            <person name="Turjanski A."/>
            <person name="Kreff E."/>
            <person name="Dieguez M.J."/>
            <person name="Sacco F."/>
        </authorList>
    </citation>
    <scope>NUCLEOTIDE SEQUENCE [LARGE SCALE GENOMIC DNA]</scope>
    <source>
        <strain evidence="1 2">RO10H11247</strain>
    </source>
</reference>
<organism evidence="1 2">
    <name type="scientific">Puccinia sorghi</name>
    <dbReference type="NCBI Taxonomy" id="27349"/>
    <lineage>
        <taxon>Eukaryota</taxon>
        <taxon>Fungi</taxon>
        <taxon>Dikarya</taxon>
        <taxon>Basidiomycota</taxon>
        <taxon>Pucciniomycotina</taxon>
        <taxon>Pucciniomycetes</taxon>
        <taxon>Pucciniales</taxon>
        <taxon>Pucciniaceae</taxon>
        <taxon>Puccinia</taxon>
    </lineage>
</organism>
<evidence type="ECO:0000313" key="2">
    <source>
        <dbReference type="Proteomes" id="UP000037035"/>
    </source>
</evidence>
<dbReference type="InterPro" id="IPR027417">
    <property type="entry name" value="P-loop_NTPase"/>
</dbReference>
<dbReference type="STRING" id="27349.A0A0L6UZU0"/>
<dbReference type="Gene3D" id="3.40.50.300">
    <property type="entry name" value="P-loop containing nucleotide triphosphate hydrolases"/>
    <property type="match status" value="1"/>
</dbReference>
<accession>A0A0L6UZU0</accession>
<dbReference type="AlphaFoldDB" id="A0A0L6UZU0"/>